<evidence type="ECO:0000313" key="1">
    <source>
        <dbReference type="EMBL" id="CUH44096.1"/>
    </source>
</evidence>
<dbReference type="InterPro" id="IPR036291">
    <property type="entry name" value="NAD(P)-bd_dom_sf"/>
</dbReference>
<proteinExistence type="predicted"/>
<dbReference type="Pfam" id="PF02423">
    <property type="entry name" value="OCD_Mu_crystall"/>
    <property type="match status" value="1"/>
</dbReference>
<evidence type="ECO:0000313" key="2">
    <source>
        <dbReference type="Proteomes" id="UP000050786"/>
    </source>
</evidence>
<dbReference type="PANTHER" id="PTHR13812">
    <property type="entry name" value="KETIMINE REDUCTASE MU-CRYSTALLIN"/>
    <property type="match status" value="1"/>
</dbReference>
<dbReference type="SUPFAM" id="SSF51735">
    <property type="entry name" value="NAD(P)-binding Rossmann-fold domains"/>
    <property type="match status" value="1"/>
</dbReference>
<dbReference type="AlphaFoldDB" id="A0A0P1E5Z0"/>
<dbReference type="Proteomes" id="UP000050786">
    <property type="component" value="Unassembled WGS sequence"/>
</dbReference>
<gene>
    <name evidence="1" type="ORF">RUM4293_02993</name>
</gene>
<sequence length="151" mass="16670">MVAERRLADPSAETVSFVGAGVQARSHLAAFSKLFPLKRIRVFGRSKANTDKLCGHARDMGLEAEAAANARDTLRDTDLVLTSITLDYSIEPFLDARWLKQSAFAAITDACIPWSQDGVSAFKTVIVDDRTQEFESDKPMLPYQQVTCDLT</sequence>
<name>A0A0P1E5Z0_9RHOB</name>
<protein>
    <submittedName>
        <fullName evidence="1">Ornithine cyclodeaminase</fullName>
    </submittedName>
</protein>
<keyword evidence="2" id="KW-1185">Reference proteome</keyword>
<organism evidence="1 2">
    <name type="scientific">Ruegeria atlantica</name>
    <dbReference type="NCBI Taxonomy" id="81569"/>
    <lineage>
        <taxon>Bacteria</taxon>
        <taxon>Pseudomonadati</taxon>
        <taxon>Pseudomonadota</taxon>
        <taxon>Alphaproteobacteria</taxon>
        <taxon>Rhodobacterales</taxon>
        <taxon>Roseobacteraceae</taxon>
        <taxon>Ruegeria</taxon>
    </lineage>
</organism>
<accession>A0A0P1E5Z0</accession>
<dbReference type="GO" id="GO:0005737">
    <property type="term" value="C:cytoplasm"/>
    <property type="evidence" value="ECO:0007669"/>
    <property type="project" value="TreeGrafter"/>
</dbReference>
<dbReference type="PANTHER" id="PTHR13812:SF19">
    <property type="entry name" value="KETIMINE REDUCTASE MU-CRYSTALLIN"/>
    <property type="match status" value="1"/>
</dbReference>
<dbReference type="Gene3D" id="3.40.50.720">
    <property type="entry name" value="NAD(P)-binding Rossmann-like Domain"/>
    <property type="match status" value="1"/>
</dbReference>
<reference evidence="2" key="1">
    <citation type="submission" date="2015-09" db="EMBL/GenBank/DDBJ databases">
        <authorList>
            <person name="Rodrigo-Torres L."/>
            <person name="Arahal D.R."/>
        </authorList>
    </citation>
    <scope>NUCLEOTIDE SEQUENCE [LARGE SCALE GENOMIC DNA]</scope>
    <source>
        <strain evidence="2">CECT 4293</strain>
    </source>
</reference>
<dbReference type="EMBL" id="CYPS01000043">
    <property type="protein sequence ID" value="CUH44096.1"/>
    <property type="molecule type" value="Genomic_DNA"/>
</dbReference>
<dbReference type="GO" id="GO:0042562">
    <property type="term" value="F:hormone binding"/>
    <property type="evidence" value="ECO:0007669"/>
    <property type="project" value="TreeGrafter"/>
</dbReference>
<dbReference type="InterPro" id="IPR003462">
    <property type="entry name" value="ODC_Mu_crystall"/>
</dbReference>